<dbReference type="RefSeq" id="XP_007864594.1">
    <property type="nucleotide sequence ID" value="XM_007866403.1"/>
</dbReference>
<feature type="region of interest" description="Disordered" evidence="1">
    <location>
        <begin position="93"/>
        <end position="114"/>
    </location>
</feature>
<dbReference type="GeneID" id="19301610"/>
<sequence>MIHRNPPIIAESPVLDGYNSAACSVFEFPLPPPPGPPKLRHQESLVAISSRALLPGKRQGRRTLGVDWDAASDWSWDAESCISAKPGRTLRNKASNNTLSLPPQAVSDNAPSNSGRYRITCPAPPAFVQSQALAPVVSEQARRTAPSRTGQAFLFASSSMPEKTLGDRTSFLQLDDDSPPLDYNPPLFTARPRPIIPSARLAPSSSMPEMKGGVLAGVDDVFRADDMPKSQLRPNRRTMMPVDPENRCSAFDRLEASIAQLRMHAPSPSPLGAEEPASAPEPQQRRRKPADRHTYSPATALSQNKPPPPPAQPRTPRTPDAEAMSRAHKSRWRDAPLPVVPPHFGSMLKCTDGPGSGRRPDMRSNPASPSPLAHAPWSIPQTLLPSPQLPAPRHPRASNAGPGKPRMLQRQAPPHIQTPSVPPVLTSFMNMSPEQRIPSEKANQERSAKVKKLLRKASVIGWWKKKGKDKTKEAV</sequence>
<dbReference type="HOGENOM" id="CLU_574978_0_0_1"/>
<dbReference type="EMBL" id="KB469299">
    <property type="protein sequence ID" value="EPQ57509.1"/>
    <property type="molecule type" value="Genomic_DNA"/>
</dbReference>
<dbReference type="OrthoDB" id="3245520at2759"/>
<feature type="region of interest" description="Disordered" evidence="1">
    <location>
        <begin position="265"/>
        <end position="427"/>
    </location>
</feature>
<reference evidence="2 3" key="1">
    <citation type="journal article" date="2012" name="Science">
        <title>The Paleozoic origin of enzymatic lignin decomposition reconstructed from 31 fungal genomes.</title>
        <authorList>
            <person name="Floudas D."/>
            <person name="Binder M."/>
            <person name="Riley R."/>
            <person name="Barry K."/>
            <person name="Blanchette R.A."/>
            <person name="Henrissat B."/>
            <person name="Martinez A.T."/>
            <person name="Otillar R."/>
            <person name="Spatafora J.W."/>
            <person name="Yadav J.S."/>
            <person name="Aerts A."/>
            <person name="Benoit I."/>
            <person name="Boyd A."/>
            <person name="Carlson A."/>
            <person name="Copeland A."/>
            <person name="Coutinho P.M."/>
            <person name="de Vries R.P."/>
            <person name="Ferreira P."/>
            <person name="Findley K."/>
            <person name="Foster B."/>
            <person name="Gaskell J."/>
            <person name="Glotzer D."/>
            <person name="Gorecki P."/>
            <person name="Heitman J."/>
            <person name="Hesse C."/>
            <person name="Hori C."/>
            <person name="Igarashi K."/>
            <person name="Jurgens J.A."/>
            <person name="Kallen N."/>
            <person name="Kersten P."/>
            <person name="Kohler A."/>
            <person name="Kuees U."/>
            <person name="Kumar T.K.A."/>
            <person name="Kuo A."/>
            <person name="LaButti K."/>
            <person name="Larrondo L.F."/>
            <person name="Lindquist E."/>
            <person name="Ling A."/>
            <person name="Lombard V."/>
            <person name="Lucas S."/>
            <person name="Lundell T."/>
            <person name="Martin R."/>
            <person name="McLaughlin D.J."/>
            <person name="Morgenstern I."/>
            <person name="Morin E."/>
            <person name="Murat C."/>
            <person name="Nagy L.G."/>
            <person name="Nolan M."/>
            <person name="Ohm R.A."/>
            <person name="Patyshakuliyeva A."/>
            <person name="Rokas A."/>
            <person name="Ruiz-Duenas F.J."/>
            <person name="Sabat G."/>
            <person name="Salamov A."/>
            <person name="Samejima M."/>
            <person name="Schmutz J."/>
            <person name="Slot J.C."/>
            <person name="St John F."/>
            <person name="Stenlid J."/>
            <person name="Sun H."/>
            <person name="Sun S."/>
            <person name="Syed K."/>
            <person name="Tsang A."/>
            <person name="Wiebenga A."/>
            <person name="Young D."/>
            <person name="Pisabarro A."/>
            <person name="Eastwood D.C."/>
            <person name="Martin F."/>
            <person name="Cullen D."/>
            <person name="Grigoriev I.V."/>
            <person name="Hibbett D.S."/>
        </authorList>
    </citation>
    <scope>NUCLEOTIDE SEQUENCE [LARGE SCALE GENOMIC DNA]</scope>
    <source>
        <strain evidence="2 3">ATCC 11539</strain>
    </source>
</reference>
<dbReference type="Proteomes" id="UP000030669">
    <property type="component" value="Unassembled WGS sequence"/>
</dbReference>
<evidence type="ECO:0000313" key="2">
    <source>
        <dbReference type="EMBL" id="EPQ57509.1"/>
    </source>
</evidence>
<accession>S7RW48</accession>
<keyword evidence="3" id="KW-1185">Reference proteome</keyword>
<protein>
    <submittedName>
        <fullName evidence="2">Uncharacterized protein</fullName>
    </submittedName>
</protein>
<evidence type="ECO:0000256" key="1">
    <source>
        <dbReference type="SAM" id="MobiDB-lite"/>
    </source>
</evidence>
<evidence type="ECO:0000313" key="3">
    <source>
        <dbReference type="Proteomes" id="UP000030669"/>
    </source>
</evidence>
<organism evidence="2 3">
    <name type="scientific">Gloeophyllum trabeum (strain ATCC 11539 / FP-39264 / Madison 617)</name>
    <name type="common">Brown rot fungus</name>
    <dbReference type="NCBI Taxonomy" id="670483"/>
    <lineage>
        <taxon>Eukaryota</taxon>
        <taxon>Fungi</taxon>
        <taxon>Dikarya</taxon>
        <taxon>Basidiomycota</taxon>
        <taxon>Agaricomycotina</taxon>
        <taxon>Agaricomycetes</taxon>
        <taxon>Gloeophyllales</taxon>
        <taxon>Gloeophyllaceae</taxon>
        <taxon>Gloeophyllum</taxon>
    </lineage>
</organism>
<dbReference type="KEGG" id="gtr:GLOTRDRAFT_127862"/>
<dbReference type="OMA" id="AMARIRM"/>
<gene>
    <name evidence="2" type="ORF">GLOTRDRAFT_127862</name>
</gene>
<name>S7RW48_GLOTA</name>
<dbReference type="AlphaFoldDB" id="S7RW48"/>
<proteinExistence type="predicted"/>